<keyword evidence="2" id="KW-1185">Reference proteome</keyword>
<evidence type="ECO:0000313" key="2">
    <source>
        <dbReference type="Proteomes" id="UP000004221"/>
    </source>
</evidence>
<sequence>MQDVIAKAVEAYRRQRILERTNSAYAALRADSRRWQEERDEREIWEITAADGIEDE</sequence>
<name>I4EEN6_9BACT</name>
<proteinExistence type="predicted"/>
<gene>
    <name evidence="1" type="ORF">NITHO_1920009</name>
</gene>
<protein>
    <submittedName>
        <fullName evidence="1">Toxin-antitoxin system protein</fullName>
    </submittedName>
</protein>
<dbReference type="RefSeq" id="WP_008475979.1">
    <property type="nucleotide sequence ID" value="NZ_CAGS01000104.1"/>
</dbReference>
<dbReference type="Proteomes" id="UP000004221">
    <property type="component" value="Unassembled WGS sequence"/>
</dbReference>
<evidence type="ECO:0000313" key="1">
    <source>
        <dbReference type="EMBL" id="CCF83148.1"/>
    </source>
</evidence>
<reference evidence="1 2" key="1">
    <citation type="journal article" date="2012" name="ISME J.">
        <title>Nitrification expanded: discovery, physiology and genomics of a nitrite-oxidizing bacterium from the phylum Chloroflexi.</title>
        <authorList>
            <person name="Sorokin D.Y."/>
            <person name="Lucker S."/>
            <person name="Vejmelkova D."/>
            <person name="Kostrikina N.A."/>
            <person name="Kleerebezem R."/>
            <person name="Rijpstra W.I."/>
            <person name="Damste J.S."/>
            <person name="Le Paslier D."/>
            <person name="Muyzer G."/>
            <person name="Wagner M."/>
            <person name="van Loosdrecht M.C."/>
            <person name="Daims H."/>
        </authorList>
    </citation>
    <scope>NUCLEOTIDE SEQUENCE [LARGE SCALE GENOMIC DNA]</scope>
    <source>
        <strain evidence="2">none</strain>
    </source>
</reference>
<comment type="caution">
    <text evidence="1">The sequence shown here is derived from an EMBL/GenBank/DDBJ whole genome shotgun (WGS) entry which is preliminary data.</text>
</comment>
<dbReference type="EMBL" id="CAGS01000104">
    <property type="protein sequence ID" value="CCF83148.1"/>
    <property type="molecule type" value="Genomic_DNA"/>
</dbReference>
<accession>I4EEN6</accession>
<dbReference type="AlphaFoldDB" id="I4EEN6"/>
<organism evidence="1 2">
    <name type="scientific">Nitrolancea hollandica Lb</name>
    <dbReference type="NCBI Taxonomy" id="1129897"/>
    <lineage>
        <taxon>Bacteria</taxon>
        <taxon>Pseudomonadati</taxon>
        <taxon>Thermomicrobiota</taxon>
        <taxon>Thermomicrobia</taxon>
        <taxon>Sphaerobacterales</taxon>
        <taxon>Sphaerobacterineae</taxon>
        <taxon>Sphaerobacteraceae</taxon>
        <taxon>Nitrolancea</taxon>
    </lineage>
</organism>